<protein>
    <recommendedName>
        <fullName evidence="4">Prepilin-type N-terminal cleavage/methylation domain-containing protein</fullName>
    </recommendedName>
</protein>
<dbReference type="InterPro" id="IPR012902">
    <property type="entry name" value="N_methyl_site"/>
</dbReference>
<dbReference type="Pfam" id="PF07963">
    <property type="entry name" value="N_methyl"/>
    <property type="match status" value="1"/>
</dbReference>
<keyword evidence="3" id="KW-1185">Reference proteome</keyword>
<gene>
    <name evidence="2" type="ORF">DSM106972_098380</name>
</gene>
<keyword evidence="1" id="KW-1133">Transmembrane helix</keyword>
<dbReference type="Proteomes" id="UP000271624">
    <property type="component" value="Unassembled WGS sequence"/>
</dbReference>
<dbReference type="NCBIfam" id="TIGR02532">
    <property type="entry name" value="IV_pilin_GFxxxE"/>
    <property type="match status" value="1"/>
</dbReference>
<comment type="caution">
    <text evidence="2">The sequence shown here is derived from an EMBL/GenBank/DDBJ whole genome shotgun (WGS) entry which is preliminary data.</text>
</comment>
<dbReference type="SUPFAM" id="SSF54523">
    <property type="entry name" value="Pili subunits"/>
    <property type="match status" value="1"/>
</dbReference>
<sequence length="220" mass="23766">MLNYLHFCVRHKNITNNSLSKSTAGFTLIEMLAVVIIIGILSAIAAPGWLAFTNRQRLNKLNDVVFAAVQEAQREAKKTKKNYSVWFRENSNALEYAVVPTKKPNPAGGTDIDAVATDISTWKSLGGEIGVNSKQFLLRTNITGENTAAGAASANFTTPRKITFDHRGTLPDANLGTTGLKIVIAIPNSTSPTQASNTKRCVIIQTLLGGMQTTQDTKCD</sequence>
<dbReference type="PROSITE" id="PS00409">
    <property type="entry name" value="PROKAR_NTER_METHYL"/>
    <property type="match status" value="1"/>
</dbReference>
<keyword evidence="1" id="KW-0812">Transmembrane</keyword>
<reference evidence="2" key="1">
    <citation type="submission" date="2018-12" db="EMBL/GenBank/DDBJ databases">
        <authorList>
            <person name="Will S."/>
            <person name="Neumann-Schaal M."/>
            <person name="Henke P."/>
        </authorList>
    </citation>
    <scope>NUCLEOTIDE SEQUENCE</scope>
    <source>
        <strain evidence="2">PCC 7102</strain>
    </source>
</reference>
<dbReference type="Gene3D" id="3.30.700.10">
    <property type="entry name" value="Glycoprotein, Type 4 Pilin"/>
    <property type="match status" value="1"/>
</dbReference>
<accession>A0A3S1BZM3</accession>
<reference evidence="2" key="2">
    <citation type="journal article" date="2019" name="Genome Biol. Evol.">
        <title>Day and night: Metabolic profiles and evolutionary relationships of six axenic non-marine cyanobacteria.</title>
        <authorList>
            <person name="Will S.E."/>
            <person name="Henke P."/>
            <person name="Boedeker C."/>
            <person name="Huang S."/>
            <person name="Brinkmann H."/>
            <person name="Rohde M."/>
            <person name="Jarek M."/>
            <person name="Friedl T."/>
            <person name="Seufert S."/>
            <person name="Schumacher M."/>
            <person name="Overmann J."/>
            <person name="Neumann-Schaal M."/>
            <person name="Petersen J."/>
        </authorList>
    </citation>
    <scope>NUCLEOTIDE SEQUENCE [LARGE SCALE GENOMIC DNA]</scope>
    <source>
        <strain evidence="2">PCC 7102</strain>
    </source>
</reference>
<dbReference type="AlphaFoldDB" id="A0A3S1BZM3"/>
<feature type="transmembrane region" description="Helical" evidence="1">
    <location>
        <begin position="28"/>
        <end position="52"/>
    </location>
</feature>
<dbReference type="EMBL" id="RSCL01000070">
    <property type="protein sequence ID" value="RUS92690.1"/>
    <property type="molecule type" value="Genomic_DNA"/>
</dbReference>
<dbReference type="InterPro" id="IPR045584">
    <property type="entry name" value="Pilin-like"/>
</dbReference>
<organism evidence="2 3">
    <name type="scientific">Dulcicalothrix desertica PCC 7102</name>
    <dbReference type="NCBI Taxonomy" id="232991"/>
    <lineage>
        <taxon>Bacteria</taxon>
        <taxon>Bacillati</taxon>
        <taxon>Cyanobacteriota</taxon>
        <taxon>Cyanophyceae</taxon>
        <taxon>Nostocales</taxon>
        <taxon>Calotrichaceae</taxon>
        <taxon>Dulcicalothrix</taxon>
    </lineage>
</organism>
<dbReference type="RefSeq" id="WP_127087724.1">
    <property type="nucleotide sequence ID" value="NZ_RSCL01000070.1"/>
</dbReference>
<keyword evidence="1" id="KW-0472">Membrane</keyword>
<evidence type="ECO:0000313" key="2">
    <source>
        <dbReference type="EMBL" id="RUS92690.1"/>
    </source>
</evidence>
<name>A0A3S1BZM3_9CYAN</name>
<evidence type="ECO:0008006" key="4">
    <source>
        <dbReference type="Google" id="ProtNLM"/>
    </source>
</evidence>
<dbReference type="OrthoDB" id="465504at2"/>
<evidence type="ECO:0000313" key="3">
    <source>
        <dbReference type="Proteomes" id="UP000271624"/>
    </source>
</evidence>
<proteinExistence type="predicted"/>
<evidence type="ECO:0000256" key="1">
    <source>
        <dbReference type="SAM" id="Phobius"/>
    </source>
</evidence>